<gene>
    <name evidence="2" type="ORF">O181_008808</name>
</gene>
<keyword evidence="3" id="KW-1185">Reference proteome</keyword>
<feature type="compositionally biased region" description="Polar residues" evidence="1">
    <location>
        <begin position="1"/>
        <end position="15"/>
    </location>
</feature>
<name>A0A9Q3BQ56_9BASI</name>
<reference evidence="2" key="1">
    <citation type="submission" date="2021-03" db="EMBL/GenBank/DDBJ databases">
        <title>Draft genome sequence of rust myrtle Austropuccinia psidii MF-1, a brazilian biotype.</title>
        <authorList>
            <person name="Quecine M.C."/>
            <person name="Pachon D.M.R."/>
            <person name="Bonatelli M.L."/>
            <person name="Correr F.H."/>
            <person name="Franceschini L.M."/>
            <person name="Leite T.F."/>
            <person name="Margarido G.R.A."/>
            <person name="Almeida C.A."/>
            <person name="Ferrarezi J.A."/>
            <person name="Labate C.A."/>
        </authorList>
    </citation>
    <scope>NUCLEOTIDE SEQUENCE</scope>
    <source>
        <strain evidence="2">MF-1</strain>
    </source>
</reference>
<feature type="compositionally biased region" description="Basic and acidic residues" evidence="1">
    <location>
        <begin position="16"/>
        <end position="26"/>
    </location>
</feature>
<dbReference type="EMBL" id="AVOT02002076">
    <property type="protein sequence ID" value="MBW0469093.1"/>
    <property type="molecule type" value="Genomic_DNA"/>
</dbReference>
<sequence>MKDLTQKIQNPQPQEHQSKDTGKESVNKVLNQLKTVSEVVESPNKTQSSNNQDQKAMRHSQTFRPRYPLPHISPGYRPYVQAQMTQRQPLKFYYCLEEGHSTIKFDHLTEYLEKRIVLKHVETYLFPNFQRGTTEGPKSAKELIRHFSKEQEDFTKKMMEQ</sequence>
<feature type="compositionally biased region" description="Polar residues" evidence="1">
    <location>
        <begin position="43"/>
        <end position="63"/>
    </location>
</feature>
<dbReference type="Proteomes" id="UP000765509">
    <property type="component" value="Unassembled WGS sequence"/>
</dbReference>
<evidence type="ECO:0000256" key="1">
    <source>
        <dbReference type="SAM" id="MobiDB-lite"/>
    </source>
</evidence>
<comment type="caution">
    <text evidence="2">The sequence shown here is derived from an EMBL/GenBank/DDBJ whole genome shotgun (WGS) entry which is preliminary data.</text>
</comment>
<protein>
    <submittedName>
        <fullName evidence="2">Uncharacterized protein</fullName>
    </submittedName>
</protein>
<evidence type="ECO:0000313" key="3">
    <source>
        <dbReference type="Proteomes" id="UP000765509"/>
    </source>
</evidence>
<accession>A0A9Q3BQ56</accession>
<feature type="region of interest" description="Disordered" evidence="1">
    <location>
        <begin position="1"/>
        <end position="71"/>
    </location>
</feature>
<dbReference type="AlphaFoldDB" id="A0A9Q3BQ56"/>
<evidence type="ECO:0000313" key="2">
    <source>
        <dbReference type="EMBL" id="MBW0469093.1"/>
    </source>
</evidence>
<proteinExistence type="predicted"/>
<organism evidence="2 3">
    <name type="scientific">Austropuccinia psidii MF-1</name>
    <dbReference type="NCBI Taxonomy" id="1389203"/>
    <lineage>
        <taxon>Eukaryota</taxon>
        <taxon>Fungi</taxon>
        <taxon>Dikarya</taxon>
        <taxon>Basidiomycota</taxon>
        <taxon>Pucciniomycotina</taxon>
        <taxon>Pucciniomycetes</taxon>
        <taxon>Pucciniales</taxon>
        <taxon>Sphaerophragmiaceae</taxon>
        <taxon>Austropuccinia</taxon>
    </lineage>
</organism>